<organism evidence="1 2">
    <name type="scientific">Metarhizium anisopliae BRIP 53293</name>
    <dbReference type="NCBI Taxonomy" id="1291518"/>
    <lineage>
        <taxon>Eukaryota</taxon>
        <taxon>Fungi</taxon>
        <taxon>Dikarya</taxon>
        <taxon>Ascomycota</taxon>
        <taxon>Pezizomycotina</taxon>
        <taxon>Sordariomycetes</taxon>
        <taxon>Hypocreomycetidae</taxon>
        <taxon>Hypocreales</taxon>
        <taxon>Clavicipitaceae</taxon>
        <taxon>Metarhizium</taxon>
    </lineage>
</organism>
<name>A0A0D9NH90_METAN</name>
<dbReference type="AlphaFoldDB" id="A0A0D9NH90"/>
<gene>
    <name evidence="1" type="ORF">H634G_11485</name>
</gene>
<evidence type="ECO:0000313" key="2">
    <source>
        <dbReference type="Proteomes" id="UP000054544"/>
    </source>
</evidence>
<dbReference type="EMBL" id="KE384926">
    <property type="protein sequence ID" value="KJK73349.1"/>
    <property type="molecule type" value="Genomic_DNA"/>
</dbReference>
<evidence type="ECO:0000313" key="1">
    <source>
        <dbReference type="EMBL" id="KJK73349.1"/>
    </source>
</evidence>
<dbReference type="Proteomes" id="UP000054544">
    <property type="component" value="Unassembled WGS sequence"/>
</dbReference>
<keyword evidence="2" id="KW-1185">Reference proteome</keyword>
<sequence length="62" mass="6728">MSRNGTFGRPRRRLQANLFPSAGCSDVTTHIAEFAMAATAVLDGVCADKSATFRLTLPKRED</sequence>
<proteinExistence type="predicted"/>
<accession>A0A0D9NH90</accession>
<protein>
    <submittedName>
        <fullName evidence="1">Uncharacterized protein</fullName>
    </submittedName>
</protein>
<reference evidence="2" key="1">
    <citation type="journal article" date="2014" name="BMC Genomics">
        <title>The genome sequence of the biocontrol fungus Metarhizium anisopliae and comparative genomics of Metarhizium species.</title>
        <authorList>
            <person name="Pattemore J.A."/>
            <person name="Hane J.K."/>
            <person name="Williams A.H."/>
            <person name="Wilson B.A."/>
            <person name="Stodart B.J."/>
            <person name="Ash G.J."/>
        </authorList>
    </citation>
    <scope>NUCLEOTIDE SEQUENCE [LARGE SCALE GENOMIC DNA]</scope>
    <source>
        <strain evidence="2">BRIP 53293</strain>
    </source>
</reference>